<proteinExistence type="predicted"/>
<protein>
    <submittedName>
        <fullName evidence="1">Uncharacterized protein</fullName>
    </submittedName>
</protein>
<organism evidence="1">
    <name type="scientific">viral metagenome</name>
    <dbReference type="NCBI Taxonomy" id="1070528"/>
    <lineage>
        <taxon>unclassified sequences</taxon>
        <taxon>metagenomes</taxon>
        <taxon>organismal metagenomes</taxon>
    </lineage>
</organism>
<reference evidence="1" key="1">
    <citation type="journal article" date="2020" name="Nature">
        <title>Giant virus diversity and host interactions through global metagenomics.</title>
        <authorList>
            <person name="Schulz F."/>
            <person name="Roux S."/>
            <person name="Paez-Espino D."/>
            <person name="Jungbluth S."/>
            <person name="Walsh D.A."/>
            <person name="Denef V.J."/>
            <person name="McMahon K.D."/>
            <person name="Konstantinidis K.T."/>
            <person name="Eloe-Fadrosh E.A."/>
            <person name="Kyrpides N.C."/>
            <person name="Woyke T."/>
        </authorList>
    </citation>
    <scope>NUCLEOTIDE SEQUENCE</scope>
    <source>
        <strain evidence="1">GVMAG-M-3300027791-30</strain>
    </source>
</reference>
<name>A0A6C0LEV7_9ZZZZ</name>
<dbReference type="Gene3D" id="3.30.56.110">
    <property type="entry name" value="Protein of unknown function DUF2237"/>
    <property type="match status" value="1"/>
</dbReference>
<dbReference type="EMBL" id="MN740476">
    <property type="protein sequence ID" value="QHU28930.1"/>
    <property type="molecule type" value="Genomic_DNA"/>
</dbReference>
<sequence length="146" mass="17014">MKPKNIYGTELKQCNSNKNYLLYDSSINGFCNEPYSGYHNICINMNPFIANNFSELTGQSNWSKSKKGKNHCICQGAWANYIAKLKQVDNYNKLPLGILNCEAIPEKVLEEYKDKFRRWNNATINNQHIDAYNELLRQCPKIKQKR</sequence>
<evidence type="ECO:0000313" key="1">
    <source>
        <dbReference type="EMBL" id="QHU28930.1"/>
    </source>
</evidence>
<accession>A0A6C0LEV7</accession>
<dbReference type="AlphaFoldDB" id="A0A6C0LEV7"/>